<feature type="transmembrane region" description="Helical" evidence="7">
    <location>
        <begin position="34"/>
        <end position="54"/>
    </location>
</feature>
<organism evidence="9 10">
    <name type="scientific">Paenibacillus aestuarii</name>
    <dbReference type="NCBI Taxonomy" id="516965"/>
    <lineage>
        <taxon>Bacteria</taxon>
        <taxon>Bacillati</taxon>
        <taxon>Bacillota</taxon>
        <taxon>Bacilli</taxon>
        <taxon>Bacillales</taxon>
        <taxon>Paenibacillaceae</taxon>
        <taxon>Paenibacillus</taxon>
    </lineage>
</organism>
<dbReference type="InterPro" id="IPR050640">
    <property type="entry name" value="Bact_2-comp_sensor_kinase"/>
</dbReference>
<evidence type="ECO:0000313" key="10">
    <source>
        <dbReference type="Proteomes" id="UP001596044"/>
    </source>
</evidence>
<evidence type="ECO:0000256" key="2">
    <source>
        <dbReference type="ARBA" id="ARBA00022475"/>
    </source>
</evidence>
<protein>
    <submittedName>
        <fullName evidence="9">Sensor histidine kinase</fullName>
        <ecNumber evidence="9">2.7.13.3</ecNumber>
    </submittedName>
</protein>
<keyword evidence="4 9" id="KW-0808">Transferase</keyword>
<evidence type="ECO:0000256" key="7">
    <source>
        <dbReference type="SAM" id="Phobius"/>
    </source>
</evidence>
<evidence type="ECO:0000259" key="8">
    <source>
        <dbReference type="PROSITE" id="PS50885"/>
    </source>
</evidence>
<dbReference type="InterPro" id="IPR003594">
    <property type="entry name" value="HATPase_dom"/>
</dbReference>
<dbReference type="GO" id="GO:0004673">
    <property type="term" value="F:protein histidine kinase activity"/>
    <property type="evidence" value="ECO:0007669"/>
    <property type="project" value="UniProtKB-EC"/>
</dbReference>
<dbReference type="EMBL" id="JBHSMJ010000002">
    <property type="protein sequence ID" value="MFC5446649.1"/>
    <property type="molecule type" value="Genomic_DNA"/>
</dbReference>
<accession>A0ABW0K0H8</accession>
<dbReference type="SUPFAM" id="SSF55874">
    <property type="entry name" value="ATPase domain of HSP90 chaperone/DNA topoisomerase II/histidine kinase"/>
    <property type="match status" value="1"/>
</dbReference>
<reference evidence="10" key="1">
    <citation type="journal article" date="2019" name="Int. J. Syst. Evol. Microbiol.">
        <title>The Global Catalogue of Microorganisms (GCM) 10K type strain sequencing project: providing services to taxonomists for standard genome sequencing and annotation.</title>
        <authorList>
            <consortium name="The Broad Institute Genomics Platform"/>
            <consortium name="The Broad Institute Genome Sequencing Center for Infectious Disease"/>
            <person name="Wu L."/>
            <person name="Ma J."/>
        </authorList>
    </citation>
    <scope>NUCLEOTIDE SEQUENCE [LARGE SCALE GENOMIC DNA]</scope>
    <source>
        <strain evidence="10">KACC 11904</strain>
    </source>
</reference>
<dbReference type="SUPFAM" id="SSF158472">
    <property type="entry name" value="HAMP domain-like"/>
    <property type="match status" value="1"/>
</dbReference>
<feature type="domain" description="HAMP" evidence="8">
    <location>
        <begin position="348"/>
        <end position="401"/>
    </location>
</feature>
<dbReference type="SMART" id="SM00387">
    <property type="entry name" value="HATPase_c"/>
    <property type="match status" value="1"/>
</dbReference>
<keyword evidence="3" id="KW-0597">Phosphoprotein</keyword>
<evidence type="ECO:0000256" key="4">
    <source>
        <dbReference type="ARBA" id="ARBA00022679"/>
    </source>
</evidence>
<dbReference type="CDD" id="cd06225">
    <property type="entry name" value="HAMP"/>
    <property type="match status" value="1"/>
</dbReference>
<evidence type="ECO:0000313" key="9">
    <source>
        <dbReference type="EMBL" id="MFC5446649.1"/>
    </source>
</evidence>
<dbReference type="Pfam" id="PF00672">
    <property type="entry name" value="HAMP"/>
    <property type="match status" value="1"/>
</dbReference>
<dbReference type="Gene3D" id="3.30.565.10">
    <property type="entry name" value="Histidine kinase-like ATPase, C-terminal domain"/>
    <property type="match status" value="1"/>
</dbReference>
<gene>
    <name evidence="9" type="ORF">ACFPOG_00075</name>
</gene>
<feature type="transmembrane region" description="Helical" evidence="7">
    <location>
        <begin position="328"/>
        <end position="351"/>
    </location>
</feature>
<dbReference type="Pfam" id="PF02518">
    <property type="entry name" value="HATPase_c"/>
    <property type="match status" value="1"/>
</dbReference>
<dbReference type="InterPro" id="IPR010559">
    <property type="entry name" value="Sig_transdc_His_kin_internal"/>
</dbReference>
<evidence type="ECO:0000256" key="5">
    <source>
        <dbReference type="ARBA" id="ARBA00022777"/>
    </source>
</evidence>
<comment type="subcellular location">
    <subcellularLocation>
        <location evidence="1">Cell membrane</location>
        <topology evidence="1">Multi-pass membrane protein</topology>
    </subcellularLocation>
</comment>
<comment type="caution">
    <text evidence="9">The sequence shown here is derived from an EMBL/GenBank/DDBJ whole genome shotgun (WGS) entry which is preliminary data.</text>
</comment>
<dbReference type="PROSITE" id="PS50885">
    <property type="entry name" value="HAMP"/>
    <property type="match status" value="1"/>
</dbReference>
<keyword evidence="6 7" id="KW-0472">Membrane</keyword>
<keyword evidence="2" id="KW-1003">Cell membrane</keyword>
<dbReference type="Gene3D" id="6.10.340.10">
    <property type="match status" value="1"/>
</dbReference>
<keyword evidence="5 9" id="KW-0418">Kinase</keyword>
<dbReference type="PANTHER" id="PTHR34220:SF7">
    <property type="entry name" value="SENSOR HISTIDINE KINASE YPDA"/>
    <property type="match status" value="1"/>
</dbReference>
<dbReference type="Pfam" id="PF06580">
    <property type="entry name" value="His_kinase"/>
    <property type="match status" value="1"/>
</dbReference>
<keyword evidence="7" id="KW-0812">Transmembrane</keyword>
<keyword evidence="7" id="KW-1133">Transmembrane helix</keyword>
<dbReference type="Proteomes" id="UP001596044">
    <property type="component" value="Unassembled WGS sequence"/>
</dbReference>
<dbReference type="EC" id="2.7.13.3" evidence="9"/>
<dbReference type="InterPro" id="IPR003660">
    <property type="entry name" value="HAMP_dom"/>
</dbReference>
<evidence type="ECO:0000256" key="6">
    <source>
        <dbReference type="ARBA" id="ARBA00023136"/>
    </source>
</evidence>
<evidence type="ECO:0000256" key="3">
    <source>
        <dbReference type="ARBA" id="ARBA00022553"/>
    </source>
</evidence>
<evidence type="ECO:0000256" key="1">
    <source>
        <dbReference type="ARBA" id="ARBA00004651"/>
    </source>
</evidence>
<proteinExistence type="predicted"/>
<dbReference type="SMART" id="SM00304">
    <property type="entry name" value="HAMP"/>
    <property type="match status" value="1"/>
</dbReference>
<sequence>MKQQEVKQEMGFPAIRRSSGKRTFTIKLSLQVKLILSFVIVIFIPVILFSWYTLNQESANSIKELTVNNGKVLAVERTNVENNVELMKWTAQLALSSREMNSYLQVQQRQNAVDVLHIKNDVVNSFQYFLFNNPRIANVRLFTDNPYVNEIWPVILRESRIEDKPWHDEVMKQNGLPWWDILKDDDVLADSPSELSLNEPIMTYLQEFKYPDYTTHNGILEISMTLSNFFTRTFSSVQDKDSQLIVVSRSGQVFSLRSSSVFKQQCAEELINRLKLTSNTDQETVQFKVNGQSYLAIQSYIPSIGAHLVNMVSLASTMEGIHDSRVRYIALVLLLLAFLVLLSYSMQAMILRRLKALRESMEQVRSGNFDVELPPITGTDEVGELSFHYHNLILKINELIQEQAARQAAGKEAELRALKNQIDSHFLYNTLENVKMLAEIEGQYLISDIMTSLGGMMRYSMEWKRDHVMLKDEIQQVLHYVSVMNIRYDGRLDLRLSVEPECLKQESLKMSLQPALENAIKHGMSRMHSSDGNLVITISAVRRVEDCIIEISDNGCGIPEEKLGLLNRMLRMEESAYQDARQLLVHKKNHDSNGIGLRNVDQRLVMSYGKEYGIRIESQEGSYTRIIMTLPYRSWEGETDIYD</sequence>
<keyword evidence="10" id="KW-1185">Reference proteome</keyword>
<dbReference type="InterPro" id="IPR036890">
    <property type="entry name" value="HATPase_C_sf"/>
</dbReference>
<name>A0ABW0K0H8_9BACL</name>
<dbReference type="PANTHER" id="PTHR34220">
    <property type="entry name" value="SENSOR HISTIDINE KINASE YPDA"/>
    <property type="match status" value="1"/>
</dbReference>